<dbReference type="InterPro" id="IPR015814">
    <property type="entry name" value="Pgluconate_DH_NAD-bd_C"/>
</dbReference>
<dbReference type="Pfam" id="PF03446">
    <property type="entry name" value="NAD_binding_2"/>
    <property type="match status" value="1"/>
</dbReference>
<dbReference type="Gene3D" id="1.10.1040.10">
    <property type="entry name" value="N-(1-d-carboxylethyl)-l-norvaline Dehydrogenase, domain 2"/>
    <property type="match status" value="1"/>
</dbReference>
<dbReference type="InterPro" id="IPR006115">
    <property type="entry name" value="6PGDH_NADP-bd"/>
</dbReference>
<evidence type="ECO:0000313" key="4">
    <source>
        <dbReference type="EMBL" id="MTD21714.1"/>
    </source>
</evidence>
<dbReference type="Proteomes" id="UP000431485">
    <property type="component" value="Unassembled WGS sequence"/>
</dbReference>
<dbReference type="Gene3D" id="3.40.50.720">
    <property type="entry name" value="NAD(P)-binding Rossmann-like Domain"/>
    <property type="match status" value="1"/>
</dbReference>
<comment type="caution">
    <text evidence="4">The sequence shown here is derived from an EMBL/GenBank/DDBJ whole genome shotgun (WGS) entry which is preliminary data.</text>
</comment>
<evidence type="ECO:0000313" key="5">
    <source>
        <dbReference type="Proteomes" id="UP000431485"/>
    </source>
</evidence>
<accession>A0A7X2RX27</accession>
<dbReference type="InterPro" id="IPR008927">
    <property type="entry name" value="6-PGluconate_DH-like_C_sf"/>
</dbReference>
<dbReference type="SUPFAM" id="SSF51735">
    <property type="entry name" value="NAD(P)-binding Rossmann-fold domains"/>
    <property type="match status" value="1"/>
</dbReference>
<proteinExistence type="predicted"/>
<feature type="domain" description="6-phosphogluconate dehydrogenase NADP-binding" evidence="2">
    <location>
        <begin position="10"/>
        <end position="149"/>
    </location>
</feature>
<sequence>MTANNPCNCVALIGFGEAGGIIGQDLAAQGVRVRVYDRLLDDPARRDTLLAKAASAKVEVYESAAEAILGAQLVISAVTAGSAQVVAWELADCLLPGQFFMDINSVAPTTKQASRDALLPSGANYIDAAVMAPVPPQRLQTPILLGGAQALALVQLLEPLGFNVKVVADRIGIASAIKMCRSVMIKGLEALTTECLSTARQYGAEELVLASLHKSFPEMGWNARQPHYLISRVAEHGRRRAEEMEEVAKTAADVGITPNMSQAIVATQRGLVESMVERGVIYSEPFDWQVLVDTLYPAKQHRR</sequence>
<dbReference type="GO" id="GO:0050661">
    <property type="term" value="F:NADP binding"/>
    <property type="evidence" value="ECO:0007669"/>
    <property type="project" value="InterPro"/>
</dbReference>
<name>A0A7X2RX27_9PSED</name>
<dbReference type="OrthoDB" id="4333at2"/>
<evidence type="ECO:0000259" key="2">
    <source>
        <dbReference type="Pfam" id="PF03446"/>
    </source>
</evidence>
<dbReference type="SUPFAM" id="SSF48179">
    <property type="entry name" value="6-phosphogluconate dehydrogenase C-terminal domain-like"/>
    <property type="match status" value="1"/>
</dbReference>
<dbReference type="InterPro" id="IPR013328">
    <property type="entry name" value="6PGD_dom2"/>
</dbReference>
<dbReference type="GO" id="GO:0016491">
    <property type="term" value="F:oxidoreductase activity"/>
    <property type="evidence" value="ECO:0007669"/>
    <property type="project" value="UniProtKB-KW"/>
</dbReference>
<keyword evidence="1" id="KW-0560">Oxidoreductase</keyword>
<dbReference type="InterPro" id="IPR036291">
    <property type="entry name" value="NAD(P)-bd_dom_sf"/>
</dbReference>
<evidence type="ECO:0000256" key="1">
    <source>
        <dbReference type="ARBA" id="ARBA00023002"/>
    </source>
</evidence>
<protein>
    <submittedName>
        <fullName evidence="4">DUF1932 domain-containing protein</fullName>
    </submittedName>
</protein>
<organism evidence="4 5">
    <name type="scientific">Pseudomonas karstica</name>
    <dbReference type="NCBI Taxonomy" id="1055468"/>
    <lineage>
        <taxon>Bacteria</taxon>
        <taxon>Pseudomonadati</taxon>
        <taxon>Pseudomonadota</taxon>
        <taxon>Gammaproteobacteria</taxon>
        <taxon>Pseudomonadales</taxon>
        <taxon>Pseudomonadaceae</taxon>
        <taxon>Pseudomonas</taxon>
    </lineage>
</organism>
<reference evidence="4 5" key="1">
    <citation type="submission" date="2019-11" db="EMBL/GenBank/DDBJ databases">
        <title>Pseudmonas karstica sp. nov. and Pseudomonas spelaei sp. nov. from caves.</title>
        <authorList>
            <person name="Zeman M."/>
        </authorList>
    </citation>
    <scope>NUCLEOTIDE SEQUENCE [LARGE SCALE GENOMIC DNA]</scope>
    <source>
        <strain evidence="4 5">CCM 7891</strain>
    </source>
</reference>
<dbReference type="AlphaFoldDB" id="A0A7X2RX27"/>
<dbReference type="RefSeq" id="WP_154745291.1">
    <property type="nucleotide sequence ID" value="NZ_JBHSTG010000041.1"/>
</dbReference>
<dbReference type="Pfam" id="PF09130">
    <property type="entry name" value="DUF1932"/>
    <property type="match status" value="1"/>
</dbReference>
<keyword evidence="5" id="KW-1185">Reference proteome</keyword>
<dbReference type="EMBL" id="WLYI01000034">
    <property type="protein sequence ID" value="MTD21714.1"/>
    <property type="molecule type" value="Genomic_DNA"/>
</dbReference>
<evidence type="ECO:0000259" key="3">
    <source>
        <dbReference type="Pfam" id="PF09130"/>
    </source>
</evidence>
<feature type="domain" description="Phosphogluconate dehydrogenase NAD-binding putative C-terminal" evidence="3">
    <location>
        <begin position="199"/>
        <end position="269"/>
    </location>
</feature>
<gene>
    <name evidence="4" type="ORF">GIR22_21540</name>
</gene>